<dbReference type="STRING" id="6185.A0A094ZJ09"/>
<sequence length="1168" mass="133353">MGITTLLINMWDHYRNPPKTTFAVPHCTMCLPTAAPRSLPGCPTRNYNKSRKKNASSHEKEKLKVDNQSYNPSLPSDYNPIISKNGGLQDHFTNSSPIEGFMLTYFFDPVYPELPFIEVLSHHETPPKSNCNSRKLYHSNIKPQDKLPLVGYHPTESDSSSSSVTCTEMSDCCDNTTATTNTTTSSGGTVVGIHIPLTTSSTPVFPKSVLSVHSKCLVAIIVDATHNIIIYAPPAYTELIGLSWVTTIGLKLNELISRQVSIGVSSELRSHNCCHYLRNLQYGKYSSVENMITNPKQKSVQSELGDMEYVEYDPIAISNHTLKSTQIHQQFEQPLSCEMIWPSSCGITDRPLCLSSVLPKPTSVSPSHIECSEHSNDEINPGVQSFQDPSITNTSISKHIAEQIPGLLLTTTDHDYPYLCQMKIISVWKSLERREDSVLSANTSWSHSCANKLFLTQSGYTKVDLLNKCLFDLIHIDDLVHISEAINIGSCMLTTIMFFLNHLFSLFLFFPKKIEIILVNENQPVVTSFYRLRLKCGKYCWARMLIFYCKQSYYRLSNSPSIFTNNRSNNYQYPINEISDYYMNFNENYMTKMDKNFSSSQLGNFDELNSFDKCTSSEILICCHQLSHFYHCNDLSESSFTIEKETSNRLNVVKQPQSELINYEHLHGYNDSTSDSSIYTSQLLKTTLTGQQDLVTKPDNNSNQMKCEYGTTNFVSDSYESQYISVPASSYVQGYPLFPLDEPNQLDALIPSSSPSNAKEISSGLSFNSSISLSPSQHFQSYATTSREKDIRITNDQEVFTLSTVGLKTKSDEHHLFDHSKHSVVTNLNNTSSDSMKKNITNLSCSTTKLCTHSSSLLQDVIYNKFGNSCSTNTTDSRMNPVVSCNVGSQSTSQAFKQILPNKLFSSSEQCEYQRDPSNDNLLNNIKMSKFSDHSHYHPYANCHSRRFNNSNSHRFVQKPHIESSNTSVNIFDYSAKGYRPTFLPQAHICPVINDVVHTEFDDMYLIPHKKPRLYPPINNKDTNEFNPISYNVNHSNEPFNHMINGLQFKNFINNRYFSTINNDQYHFDKHVYDYTDNHIDNDNYNDEDDDDFIDYGKNYMFQNSNRFQCYNNYELLSLDPQYYHQNSQYHLDYQQQQQQQSQPLLLHHHHQQSYTFDNFTNNSALIY</sequence>
<feature type="region of interest" description="Disordered" evidence="1">
    <location>
        <begin position="41"/>
        <end position="70"/>
    </location>
</feature>
<dbReference type="Gene3D" id="3.30.450.20">
    <property type="entry name" value="PAS domain"/>
    <property type="match status" value="1"/>
</dbReference>
<accession>A0A094ZJ09</accession>
<proteinExistence type="predicted"/>
<reference evidence="2" key="1">
    <citation type="journal article" date="2012" name="Nat. Genet.">
        <title>Whole-genome sequence of Schistosoma haematobium.</title>
        <authorList>
            <person name="Young N.D."/>
            <person name="Jex A.R."/>
            <person name="Li B."/>
            <person name="Liu S."/>
            <person name="Yang L."/>
            <person name="Xiong Z."/>
            <person name="Li Y."/>
            <person name="Cantacessi C."/>
            <person name="Hall R.S."/>
            <person name="Xu X."/>
            <person name="Chen F."/>
            <person name="Wu X."/>
            <person name="Zerlotini A."/>
            <person name="Oliveira G."/>
            <person name="Hofmann A."/>
            <person name="Zhang G."/>
            <person name="Fang X."/>
            <person name="Kang Y."/>
            <person name="Campbell B.E."/>
            <person name="Loukas A."/>
            <person name="Ranganathan S."/>
            <person name="Rollinson D."/>
            <person name="Rinaldi G."/>
            <person name="Brindley P.J."/>
            <person name="Yang H."/>
            <person name="Wang J."/>
            <person name="Wang J."/>
            <person name="Gasser R.B."/>
        </authorList>
    </citation>
    <scope>NUCLEOTIDE SEQUENCE [LARGE SCALE GENOMIC DNA]</scope>
</reference>
<evidence type="ECO:0000313" key="2">
    <source>
        <dbReference type="EMBL" id="KGB34555.1"/>
    </source>
</evidence>
<dbReference type="SUPFAM" id="SSF55785">
    <property type="entry name" value="PYP-like sensor domain (PAS domain)"/>
    <property type="match status" value="1"/>
</dbReference>
<evidence type="ECO:0008006" key="3">
    <source>
        <dbReference type="Google" id="ProtNLM"/>
    </source>
</evidence>
<evidence type="ECO:0000256" key="1">
    <source>
        <dbReference type="SAM" id="MobiDB-lite"/>
    </source>
</evidence>
<dbReference type="EMBL" id="KL250618">
    <property type="protein sequence ID" value="KGB34555.1"/>
    <property type="molecule type" value="Genomic_DNA"/>
</dbReference>
<dbReference type="AlphaFoldDB" id="A0A094ZJ09"/>
<organism evidence="2">
    <name type="scientific">Schistosoma haematobium</name>
    <name type="common">Blood fluke</name>
    <dbReference type="NCBI Taxonomy" id="6185"/>
    <lineage>
        <taxon>Eukaryota</taxon>
        <taxon>Metazoa</taxon>
        <taxon>Spiralia</taxon>
        <taxon>Lophotrochozoa</taxon>
        <taxon>Platyhelminthes</taxon>
        <taxon>Trematoda</taxon>
        <taxon>Digenea</taxon>
        <taxon>Strigeidida</taxon>
        <taxon>Schistosomatoidea</taxon>
        <taxon>Schistosomatidae</taxon>
        <taxon>Schistosoma</taxon>
    </lineage>
</organism>
<gene>
    <name evidence="2" type="ORF">MS3_02762</name>
</gene>
<dbReference type="InterPro" id="IPR035965">
    <property type="entry name" value="PAS-like_dom_sf"/>
</dbReference>
<name>A0A094ZJ09_SCHHA</name>
<feature type="compositionally biased region" description="Basic and acidic residues" evidence="1">
    <location>
        <begin position="56"/>
        <end position="65"/>
    </location>
</feature>
<protein>
    <recommendedName>
        <fullName evidence="3">PAS domain-containing protein</fullName>
    </recommendedName>
</protein>